<dbReference type="AlphaFoldDB" id="E4TI89"/>
<dbReference type="CDD" id="cd00130">
    <property type="entry name" value="PAS"/>
    <property type="match status" value="1"/>
</dbReference>
<accession>E4TI89</accession>
<dbReference type="InterPro" id="IPR035965">
    <property type="entry name" value="PAS-like_dom_sf"/>
</dbReference>
<dbReference type="PROSITE" id="PS50112">
    <property type="entry name" value="PAS"/>
    <property type="match status" value="1"/>
</dbReference>
<evidence type="ECO:0000313" key="2">
    <source>
        <dbReference type="EMBL" id="ADR19005.1"/>
    </source>
</evidence>
<dbReference type="RefSeq" id="WP_013451217.1">
    <property type="nucleotide sequence ID" value="NC_014758.1"/>
</dbReference>
<dbReference type="Gene3D" id="3.30.450.20">
    <property type="entry name" value="PAS domain"/>
    <property type="match status" value="1"/>
</dbReference>
<reference evidence="2 3" key="2">
    <citation type="journal article" date="2011" name="Stand. Genomic Sci.">
        <title>Complete genome sequence of Calditerrivibrio nitroreducens type strain (Yu37-1).</title>
        <authorList>
            <person name="Pitluck S."/>
            <person name="Sikorski J."/>
            <person name="Zeytun A."/>
            <person name="Lapidus A."/>
            <person name="Nolan M."/>
            <person name="Lucas S."/>
            <person name="Hammon N."/>
            <person name="Deshpande S."/>
            <person name="Cheng J.F."/>
            <person name="Tapia R."/>
            <person name="Han C."/>
            <person name="Goodwin L."/>
            <person name="Liolios K."/>
            <person name="Pagani I."/>
            <person name="Ivanova N."/>
            <person name="Mavromatis K."/>
            <person name="Pati A."/>
            <person name="Chen A."/>
            <person name="Palaniappan K."/>
            <person name="Hauser L."/>
            <person name="Chang Y.J."/>
            <person name="Jeffries C.D."/>
            <person name="Detter J.C."/>
            <person name="Brambilla E."/>
            <person name="Djao O.D."/>
            <person name="Rohde M."/>
            <person name="Spring S."/>
            <person name="Goker M."/>
            <person name="Woyke T."/>
            <person name="Bristow J."/>
            <person name="Eisen J.A."/>
            <person name="Markowitz V."/>
            <person name="Hugenholtz P."/>
            <person name="Kyrpides N.C."/>
            <person name="Klenk H.P."/>
            <person name="Land M."/>
        </authorList>
    </citation>
    <scope>NUCLEOTIDE SEQUENCE [LARGE SCALE GENOMIC DNA]</scope>
    <source>
        <strain evidence="3">DSM 19672 / NBRC 101217 / Yu37-1</strain>
    </source>
</reference>
<dbReference type="Proteomes" id="UP000007039">
    <property type="component" value="Chromosome"/>
</dbReference>
<keyword evidence="3" id="KW-1185">Reference proteome</keyword>
<protein>
    <submittedName>
        <fullName evidence="2">PAS fold domain protein</fullName>
    </submittedName>
</protein>
<dbReference type="InterPro" id="IPR013767">
    <property type="entry name" value="PAS_fold"/>
</dbReference>
<dbReference type="OrthoDB" id="341208at2"/>
<dbReference type="Pfam" id="PF00989">
    <property type="entry name" value="PAS"/>
    <property type="match status" value="1"/>
</dbReference>
<proteinExistence type="predicted"/>
<dbReference type="KEGG" id="cni:Calni_1094"/>
<sequence>MENCFDVISDKDGFIVDVGGEFERIFGFSREEAVGQPLDIIIQENLREKMLAWLL</sequence>
<evidence type="ECO:0000259" key="1">
    <source>
        <dbReference type="PROSITE" id="PS50112"/>
    </source>
</evidence>
<dbReference type="SUPFAM" id="SSF55785">
    <property type="entry name" value="PYP-like sensor domain (PAS domain)"/>
    <property type="match status" value="1"/>
</dbReference>
<feature type="domain" description="PAS" evidence="1">
    <location>
        <begin position="7"/>
        <end position="45"/>
    </location>
</feature>
<reference key="1">
    <citation type="submission" date="2010-11" db="EMBL/GenBank/DDBJ databases">
        <title>The complete genome of chromosome of Calditerrivibrio nitroreducens DSM 19672.</title>
        <authorList>
            <consortium name="US DOE Joint Genome Institute (JGI-PGF)"/>
            <person name="Lucas S."/>
            <person name="Copeland A."/>
            <person name="Lapidus A."/>
            <person name="Bruce D."/>
            <person name="Goodwin L."/>
            <person name="Pitluck S."/>
            <person name="Kyrpides N."/>
            <person name="Mavromatis K."/>
            <person name="Ivanova N."/>
            <person name="Mikhailova N."/>
            <person name="Zeytun A."/>
            <person name="Brettin T."/>
            <person name="Detter J.C."/>
            <person name="Tapia R."/>
            <person name="Han C."/>
            <person name="Land M."/>
            <person name="Hauser L."/>
            <person name="Markowitz V."/>
            <person name="Cheng J.-F."/>
            <person name="Hugenholtz P."/>
            <person name="Woyke T."/>
            <person name="Wu D."/>
            <person name="Spring S."/>
            <person name="Schroeder M."/>
            <person name="Brambilla E."/>
            <person name="Klenk H.-P."/>
            <person name="Eisen J.A."/>
        </authorList>
    </citation>
    <scope>NUCLEOTIDE SEQUENCE [LARGE SCALE GENOMIC DNA]</scope>
    <source>
        <strain>DSM 19672</strain>
    </source>
</reference>
<organism evidence="2 3">
    <name type="scientific">Calditerrivibrio nitroreducens (strain DSM 19672 / NBRC 101217 / Yu37-1)</name>
    <dbReference type="NCBI Taxonomy" id="768670"/>
    <lineage>
        <taxon>Bacteria</taxon>
        <taxon>Pseudomonadati</taxon>
        <taxon>Deferribacterota</taxon>
        <taxon>Deferribacteres</taxon>
        <taxon>Deferribacterales</taxon>
        <taxon>Calditerrivibrionaceae</taxon>
    </lineage>
</organism>
<dbReference type="STRING" id="768670.Calni_1094"/>
<dbReference type="GO" id="GO:0006355">
    <property type="term" value="P:regulation of DNA-templated transcription"/>
    <property type="evidence" value="ECO:0007669"/>
    <property type="project" value="InterPro"/>
</dbReference>
<evidence type="ECO:0000313" key="3">
    <source>
        <dbReference type="Proteomes" id="UP000007039"/>
    </source>
</evidence>
<name>E4TI89_CALNY</name>
<dbReference type="NCBIfam" id="TIGR00229">
    <property type="entry name" value="sensory_box"/>
    <property type="match status" value="1"/>
</dbReference>
<dbReference type="InterPro" id="IPR000014">
    <property type="entry name" value="PAS"/>
</dbReference>
<dbReference type="HOGENOM" id="CLU_3023347_0_0_0"/>
<dbReference type="EMBL" id="CP002347">
    <property type="protein sequence ID" value="ADR19005.1"/>
    <property type="molecule type" value="Genomic_DNA"/>
</dbReference>
<gene>
    <name evidence="2" type="ordered locus">Calni_1094</name>
</gene>